<dbReference type="Proteomes" id="UP000230304">
    <property type="component" value="Unassembled WGS sequence"/>
</dbReference>
<dbReference type="GO" id="GO:0006400">
    <property type="term" value="P:tRNA modification"/>
    <property type="evidence" value="ECO:0007669"/>
    <property type="project" value="UniProtKB-ARBA"/>
</dbReference>
<dbReference type="PANTHER" id="PTHR13069:SF21">
    <property type="entry name" value="ALKYLATED DNA REPAIR PROTEIN ALKB HOMOLOG 8"/>
    <property type="match status" value="1"/>
</dbReference>
<dbReference type="EMBL" id="PEUA01000065">
    <property type="protein sequence ID" value="PIV41854.1"/>
    <property type="molecule type" value="Genomic_DNA"/>
</dbReference>
<dbReference type="Pfam" id="PF08241">
    <property type="entry name" value="Methyltransf_11"/>
    <property type="match status" value="1"/>
</dbReference>
<dbReference type="GO" id="GO:0032259">
    <property type="term" value="P:methylation"/>
    <property type="evidence" value="ECO:0007669"/>
    <property type="project" value="UniProtKB-KW"/>
</dbReference>
<keyword evidence="2" id="KW-0808">Transferase</keyword>
<evidence type="ECO:0000259" key="3">
    <source>
        <dbReference type="Pfam" id="PF08241"/>
    </source>
</evidence>
<dbReference type="GO" id="GO:0008757">
    <property type="term" value="F:S-adenosylmethionine-dependent methyltransferase activity"/>
    <property type="evidence" value="ECO:0007669"/>
    <property type="project" value="InterPro"/>
</dbReference>
<comment type="caution">
    <text evidence="4">The sequence shown here is derived from an EMBL/GenBank/DDBJ whole genome shotgun (WGS) entry which is preliminary data.</text>
</comment>
<accession>A0A2M7D792</accession>
<dbReference type="AlphaFoldDB" id="A0A2M7D792"/>
<dbReference type="CDD" id="cd02440">
    <property type="entry name" value="AdoMet_MTases"/>
    <property type="match status" value="1"/>
</dbReference>
<evidence type="ECO:0000256" key="1">
    <source>
        <dbReference type="ARBA" id="ARBA00022603"/>
    </source>
</evidence>
<evidence type="ECO:0000313" key="4">
    <source>
        <dbReference type="EMBL" id="PIV41854.1"/>
    </source>
</evidence>
<evidence type="ECO:0000256" key="2">
    <source>
        <dbReference type="ARBA" id="ARBA00022679"/>
    </source>
</evidence>
<name>A0A2M7D792_9BACT</name>
<sequence>MDKKYAEYLLEKTRQDYNQIADDFSRTRTYVWEELGFFREYALRGDKILDLGCGNGRLYELLKENSVDYYGIDNSEKLIEIAKIRYPKVKFLVADALNLPFPDSFFDKVFSIAVLHHIPSEELRLKFLEEIKRVLKPEGFLIITLWKFHAFKDLCLISKYAILKLFGKSKMDWKDFFEPWGKKTERYYHYFSKKESACLLEKAGFKIKKCDIVRNRRGNRQNIYLIAEK</sequence>
<feature type="domain" description="Methyltransferase type 11" evidence="3">
    <location>
        <begin position="49"/>
        <end position="143"/>
    </location>
</feature>
<dbReference type="PANTHER" id="PTHR13069">
    <property type="entry name" value="ALKYLATED DNA REPAIR PROTEIN ALKB HOMOLOG 8"/>
    <property type="match status" value="1"/>
</dbReference>
<proteinExistence type="predicted"/>
<organism evidence="4 5">
    <name type="scientific">Candidatus Nealsonbacteria bacterium CG02_land_8_20_14_3_00_40_11</name>
    <dbReference type="NCBI Taxonomy" id="1974700"/>
    <lineage>
        <taxon>Bacteria</taxon>
        <taxon>Candidatus Nealsoniibacteriota</taxon>
    </lineage>
</organism>
<dbReference type="GO" id="GO:0008175">
    <property type="term" value="F:tRNA methyltransferase activity"/>
    <property type="evidence" value="ECO:0007669"/>
    <property type="project" value="UniProtKB-ARBA"/>
</dbReference>
<reference evidence="5" key="1">
    <citation type="submission" date="2017-09" db="EMBL/GenBank/DDBJ databases">
        <title>Depth-based differentiation of microbial function through sediment-hosted aquifers and enrichment of novel symbionts in the deep terrestrial subsurface.</title>
        <authorList>
            <person name="Probst A.J."/>
            <person name="Ladd B."/>
            <person name="Jarett J.K."/>
            <person name="Geller-Mcgrath D.E."/>
            <person name="Sieber C.M.K."/>
            <person name="Emerson J.B."/>
            <person name="Anantharaman K."/>
            <person name="Thomas B.C."/>
            <person name="Malmstrom R."/>
            <person name="Stieglmeier M."/>
            <person name="Klingl A."/>
            <person name="Woyke T."/>
            <person name="Ryan C.M."/>
            <person name="Banfield J.F."/>
        </authorList>
    </citation>
    <scope>NUCLEOTIDE SEQUENCE [LARGE SCALE GENOMIC DNA]</scope>
</reference>
<dbReference type="InterPro" id="IPR051422">
    <property type="entry name" value="AlkB_tRNA_MeTrf/Diox"/>
</dbReference>
<dbReference type="SUPFAM" id="SSF53335">
    <property type="entry name" value="S-adenosyl-L-methionine-dependent methyltransferases"/>
    <property type="match status" value="1"/>
</dbReference>
<gene>
    <name evidence="4" type="ORF">COS26_03005</name>
</gene>
<dbReference type="InterPro" id="IPR013216">
    <property type="entry name" value="Methyltransf_11"/>
</dbReference>
<evidence type="ECO:0000313" key="5">
    <source>
        <dbReference type="Proteomes" id="UP000230304"/>
    </source>
</evidence>
<keyword evidence="1" id="KW-0489">Methyltransferase</keyword>
<dbReference type="Gene3D" id="3.40.50.150">
    <property type="entry name" value="Vaccinia Virus protein VP39"/>
    <property type="match status" value="1"/>
</dbReference>
<protein>
    <recommendedName>
        <fullName evidence="3">Methyltransferase type 11 domain-containing protein</fullName>
    </recommendedName>
</protein>
<dbReference type="InterPro" id="IPR029063">
    <property type="entry name" value="SAM-dependent_MTases_sf"/>
</dbReference>